<dbReference type="AlphaFoldDB" id="A0A813DNR8"/>
<dbReference type="SUPFAM" id="SSF159501">
    <property type="entry name" value="EreA/ChaN-like"/>
    <property type="match status" value="1"/>
</dbReference>
<evidence type="ECO:0000259" key="1">
    <source>
        <dbReference type="Pfam" id="PF04187"/>
    </source>
</evidence>
<sequence>FSARERAFFLQMCMIESCSHGALWPRAFTAGAVSARFHGDRVVGRPARHHDWTAVGGKKTPRSALADAVLLLSLPLLAGRRRRSAACPAVRQAVPRRQLLISAPTAALLPSAAVRASSGPTWRPNSLWYVDRPGHYTPVQLGSAASFPEEILRDMDVAIMGEHHNFSADHLLEAEFLRGFAAAHAPGSVGLGLEMVEQQLQPELDRFNSGELSLEELPQVLKWKSRWGWSFKGYLPVFQAAKELGIRCVALNLPTAVQHLVQLEGLSALTPAGKDQYMPDEVGFQASLQLPGFDSYVHDGILPAYDTLLRGGMLGSKDRAAASPADFVTSHLLRDEAMATVVWRCLRDSPTSTKELPASGGLPLGGLKAMVVLVGFIHARFEYGLVHRLRRLCRLRRFRVASESVQVLLRPELAAPVVATLRRGEVFEVSEATPDPTTTATATTATATATATTATTTISQFLELASGRGFVSSSRGTVQAMDPLSSIRVKSVVMNLAVEETLAAEGEDALRLALPVSGLPQSQWPKLADYVWAAVIASVLLGVALGRLNSPGGPPPMPSFSASALDHDFILVGVDGTHKPMFRKISFKYDGKTGDNEWLLTYSTFGAVSPAFEYFQAKETCVGGECMVMDRNGTLLYKGHQANIRILQELLHDLPQEGVKDSMEKL</sequence>
<accession>A0A813DNR8</accession>
<organism evidence="2 3">
    <name type="scientific">Polarella glacialis</name>
    <name type="common">Dinoflagellate</name>
    <dbReference type="NCBI Taxonomy" id="89957"/>
    <lineage>
        <taxon>Eukaryota</taxon>
        <taxon>Sar</taxon>
        <taxon>Alveolata</taxon>
        <taxon>Dinophyceae</taxon>
        <taxon>Suessiales</taxon>
        <taxon>Suessiaceae</taxon>
        <taxon>Polarella</taxon>
    </lineage>
</organism>
<gene>
    <name evidence="2" type="ORF">PGLA1383_LOCUS9536</name>
</gene>
<name>A0A813DNR8_POLGL</name>
<keyword evidence="3" id="KW-1185">Reference proteome</keyword>
<dbReference type="Gene3D" id="3.40.50.11550">
    <property type="match status" value="1"/>
</dbReference>
<evidence type="ECO:0000313" key="2">
    <source>
        <dbReference type="EMBL" id="CAE8590822.1"/>
    </source>
</evidence>
<dbReference type="CDD" id="cd14727">
    <property type="entry name" value="ChanN-like"/>
    <property type="match status" value="1"/>
</dbReference>
<proteinExistence type="predicted"/>
<dbReference type="Pfam" id="PF04187">
    <property type="entry name" value="Cofac_haem_bdg"/>
    <property type="match status" value="1"/>
</dbReference>
<reference evidence="2" key="1">
    <citation type="submission" date="2021-02" db="EMBL/GenBank/DDBJ databases">
        <authorList>
            <person name="Dougan E. K."/>
            <person name="Rhodes N."/>
            <person name="Thang M."/>
            <person name="Chan C."/>
        </authorList>
    </citation>
    <scope>NUCLEOTIDE SEQUENCE</scope>
</reference>
<dbReference type="EMBL" id="CAJNNV010004496">
    <property type="protein sequence ID" value="CAE8590822.1"/>
    <property type="molecule type" value="Genomic_DNA"/>
</dbReference>
<evidence type="ECO:0000313" key="3">
    <source>
        <dbReference type="Proteomes" id="UP000654075"/>
    </source>
</evidence>
<feature type="domain" description="Haem-binding uptake Tiki superfamily ChaN" evidence="1">
    <location>
        <begin position="152"/>
        <end position="389"/>
    </location>
</feature>
<dbReference type="InterPro" id="IPR007314">
    <property type="entry name" value="Cofac_haem-bd_dom"/>
</dbReference>
<protein>
    <recommendedName>
        <fullName evidence="1">Haem-binding uptake Tiki superfamily ChaN domain-containing protein</fullName>
    </recommendedName>
</protein>
<dbReference type="Proteomes" id="UP000654075">
    <property type="component" value="Unassembled WGS sequence"/>
</dbReference>
<feature type="non-terminal residue" evidence="2">
    <location>
        <position position="666"/>
    </location>
</feature>
<comment type="caution">
    <text evidence="2">The sequence shown here is derived from an EMBL/GenBank/DDBJ whole genome shotgun (WGS) entry which is preliminary data.</text>
</comment>